<organism evidence="2 3">
    <name type="scientific">Oricola cellulosilytica</name>
    <dbReference type="NCBI Taxonomy" id="1429082"/>
    <lineage>
        <taxon>Bacteria</taxon>
        <taxon>Pseudomonadati</taxon>
        <taxon>Pseudomonadota</taxon>
        <taxon>Alphaproteobacteria</taxon>
        <taxon>Hyphomicrobiales</taxon>
        <taxon>Ahrensiaceae</taxon>
        <taxon>Oricola</taxon>
    </lineage>
</organism>
<dbReference type="Pfam" id="PF13467">
    <property type="entry name" value="RHH_4"/>
    <property type="match status" value="1"/>
</dbReference>
<feature type="domain" description="Ribbon-helix-helix" evidence="1">
    <location>
        <begin position="27"/>
        <end position="83"/>
    </location>
</feature>
<proteinExistence type="predicted"/>
<comment type="caution">
    <text evidence="2">The sequence shown here is derived from an EMBL/GenBank/DDBJ whole genome shotgun (WGS) entry which is preliminary data.</text>
</comment>
<sequence>MPDSLREAIMETTGEEHSPFFRALSSSGRRYGLKLERVYWDVLKRISDEEHIPLGDIVSSIAGSPDEKNFNLTAKVRSFAISWLERDVRNFRDRNSMANVRAMVAACPSPVFVLSTARQVRAHNPAFIGYIRANMPAAEVDKVDNRLRLQLDMNMDELVERLKLANQSPLSLGFALGLNDRRVRGRLNAVLAPCWVEDLVVGYIVS</sequence>
<evidence type="ECO:0000259" key="1">
    <source>
        <dbReference type="Pfam" id="PF13467"/>
    </source>
</evidence>
<evidence type="ECO:0000313" key="3">
    <source>
        <dbReference type="Proteomes" id="UP000291301"/>
    </source>
</evidence>
<dbReference type="InterPro" id="IPR027373">
    <property type="entry name" value="RHH_dom"/>
</dbReference>
<keyword evidence="3" id="KW-1185">Reference proteome</keyword>
<dbReference type="Gene3D" id="1.10.3990.20">
    <property type="entry name" value="protein bp1543"/>
    <property type="match status" value="1"/>
</dbReference>
<dbReference type="Proteomes" id="UP000291301">
    <property type="component" value="Unassembled WGS sequence"/>
</dbReference>
<dbReference type="InterPro" id="IPR038268">
    <property type="entry name" value="RHH_sf"/>
</dbReference>
<dbReference type="AlphaFoldDB" id="A0A4R0P630"/>
<gene>
    <name evidence="2" type="ORF">E0D97_17510</name>
</gene>
<accession>A0A4R0P630</accession>
<dbReference type="EMBL" id="SJST01000010">
    <property type="protein sequence ID" value="TCD11316.1"/>
    <property type="molecule type" value="Genomic_DNA"/>
</dbReference>
<evidence type="ECO:0000313" key="2">
    <source>
        <dbReference type="EMBL" id="TCD11316.1"/>
    </source>
</evidence>
<name>A0A4R0P630_9HYPH</name>
<reference evidence="2 3" key="1">
    <citation type="journal article" date="2015" name="Antonie Van Leeuwenhoek">
        <title>Oricola cellulosilytica gen. nov., sp. nov., a cellulose-degrading bacterium of the family Phyllobacteriaceae isolated from surface seashore water, and emended descriptions of Mesorhizobium loti and Phyllobacterium myrsinacearum.</title>
        <authorList>
            <person name="Hameed A."/>
            <person name="Shahina M."/>
            <person name="Lai W.A."/>
            <person name="Lin S.Y."/>
            <person name="Young L.S."/>
            <person name="Liu Y.C."/>
            <person name="Hsu Y.H."/>
            <person name="Young C.C."/>
        </authorList>
    </citation>
    <scope>NUCLEOTIDE SEQUENCE [LARGE SCALE GENOMIC DNA]</scope>
    <source>
        <strain evidence="2 3">KCTC 52183</strain>
    </source>
</reference>
<protein>
    <recommendedName>
        <fullName evidence="1">Ribbon-helix-helix domain-containing protein</fullName>
    </recommendedName>
</protein>